<evidence type="ECO:0000256" key="7">
    <source>
        <dbReference type="ARBA" id="ARBA00023004"/>
    </source>
</evidence>
<evidence type="ECO:0000259" key="16">
    <source>
        <dbReference type="Pfam" id="PF00593"/>
    </source>
</evidence>
<evidence type="ECO:0000259" key="17">
    <source>
        <dbReference type="Pfam" id="PF07715"/>
    </source>
</evidence>
<comment type="caution">
    <text evidence="18">The sequence shown here is derived from an EMBL/GenBank/DDBJ whole genome shotgun (WGS) entry which is preliminary data.</text>
</comment>
<dbReference type="PROSITE" id="PS52016">
    <property type="entry name" value="TONB_DEPENDENT_REC_3"/>
    <property type="match status" value="1"/>
</dbReference>
<dbReference type="InterPro" id="IPR012910">
    <property type="entry name" value="Plug_dom"/>
</dbReference>
<evidence type="ECO:0000256" key="10">
    <source>
        <dbReference type="ARBA" id="ARBA00023136"/>
    </source>
</evidence>
<dbReference type="Gene3D" id="2.40.170.20">
    <property type="entry name" value="TonB-dependent receptor, beta-barrel domain"/>
    <property type="match status" value="1"/>
</dbReference>
<evidence type="ECO:0000256" key="15">
    <source>
        <dbReference type="SAM" id="SignalP"/>
    </source>
</evidence>
<evidence type="ECO:0000256" key="13">
    <source>
        <dbReference type="PROSITE-ProRule" id="PRU10144"/>
    </source>
</evidence>
<evidence type="ECO:0000256" key="9">
    <source>
        <dbReference type="ARBA" id="ARBA00023077"/>
    </source>
</evidence>
<keyword evidence="5 12" id="KW-0812">Transmembrane</keyword>
<feature type="domain" description="TonB-dependent receptor plug" evidence="17">
    <location>
        <begin position="41"/>
        <end position="149"/>
    </location>
</feature>
<comment type="subcellular location">
    <subcellularLocation>
        <location evidence="1 12">Cell outer membrane</location>
        <topology evidence="1 12">Multi-pass membrane protein</topology>
    </subcellularLocation>
</comment>
<dbReference type="PANTHER" id="PTHR32552">
    <property type="entry name" value="FERRICHROME IRON RECEPTOR-RELATED"/>
    <property type="match status" value="1"/>
</dbReference>
<dbReference type="Proteomes" id="UP001224392">
    <property type="component" value="Unassembled WGS sequence"/>
</dbReference>
<keyword evidence="7" id="KW-0408">Iron</keyword>
<keyword evidence="6 15" id="KW-0732">Signal</keyword>
<dbReference type="PANTHER" id="PTHR32552:SF81">
    <property type="entry name" value="TONB-DEPENDENT OUTER MEMBRANE RECEPTOR"/>
    <property type="match status" value="1"/>
</dbReference>
<reference evidence="18 19" key="1">
    <citation type="submission" date="2023-04" db="EMBL/GenBank/DDBJ databases">
        <title>Marinobulbifer ophiurae gen. nov., sp. Nov., isolate from tissue of brittle star Ophioplocus japonicus.</title>
        <authorList>
            <person name="Kawano K."/>
            <person name="Sawayama S."/>
            <person name="Nakagawa S."/>
        </authorList>
    </citation>
    <scope>NUCLEOTIDE SEQUENCE [LARGE SCALE GENOMIC DNA]</scope>
    <source>
        <strain evidence="18 19">NKW57</strain>
    </source>
</reference>
<evidence type="ECO:0000256" key="2">
    <source>
        <dbReference type="ARBA" id="ARBA00022448"/>
    </source>
</evidence>
<keyword evidence="18" id="KW-0675">Receptor</keyword>
<protein>
    <submittedName>
        <fullName evidence="18">TonB-dependent receptor</fullName>
    </submittedName>
</protein>
<name>A0ABQ6LX81_9GAMM</name>
<evidence type="ECO:0000256" key="4">
    <source>
        <dbReference type="ARBA" id="ARBA00022496"/>
    </source>
</evidence>
<feature type="signal peptide" evidence="15">
    <location>
        <begin position="1"/>
        <end position="25"/>
    </location>
</feature>
<dbReference type="RefSeq" id="WP_285763281.1">
    <property type="nucleotide sequence ID" value="NZ_BSYJ01000002.1"/>
</dbReference>
<evidence type="ECO:0000313" key="18">
    <source>
        <dbReference type="EMBL" id="GMG86717.1"/>
    </source>
</evidence>
<accession>A0ABQ6LX81</accession>
<keyword evidence="3 12" id="KW-1134">Transmembrane beta strand</keyword>
<keyword evidence="10 12" id="KW-0472">Membrane</keyword>
<organism evidence="18 19">
    <name type="scientific">Biformimicrobium ophioploci</name>
    <dbReference type="NCBI Taxonomy" id="3036711"/>
    <lineage>
        <taxon>Bacteria</taxon>
        <taxon>Pseudomonadati</taxon>
        <taxon>Pseudomonadota</taxon>
        <taxon>Gammaproteobacteria</taxon>
        <taxon>Cellvibrionales</taxon>
        <taxon>Microbulbiferaceae</taxon>
        <taxon>Biformimicrobium</taxon>
    </lineage>
</organism>
<keyword evidence="11 12" id="KW-0998">Cell outer membrane</keyword>
<evidence type="ECO:0000256" key="14">
    <source>
        <dbReference type="RuleBase" id="RU003357"/>
    </source>
</evidence>
<proteinExistence type="inferred from homology"/>
<dbReference type="Pfam" id="PF07715">
    <property type="entry name" value="Plug"/>
    <property type="match status" value="1"/>
</dbReference>
<dbReference type="InterPro" id="IPR039426">
    <property type="entry name" value="TonB-dep_rcpt-like"/>
</dbReference>
<keyword evidence="19" id="KW-1185">Reference proteome</keyword>
<evidence type="ECO:0000256" key="1">
    <source>
        <dbReference type="ARBA" id="ARBA00004571"/>
    </source>
</evidence>
<dbReference type="Pfam" id="PF00593">
    <property type="entry name" value="TonB_dep_Rec_b-barrel"/>
    <property type="match status" value="1"/>
</dbReference>
<evidence type="ECO:0000256" key="3">
    <source>
        <dbReference type="ARBA" id="ARBA00022452"/>
    </source>
</evidence>
<dbReference type="EMBL" id="BSYJ01000002">
    <property type="protein sequence ID" value="GMG86717.1"/>
    <property type="molecule type" value="Genomic_DNA"/>
</dbReference>
<feature type="short sequence motif" description="TonB C-terminal box" evidence="13">
    <location>
        <begin position="718"/>
        <end position="735"/>
    </location>
</feature>
<keyword evidence="9 14" id="KW-0798">TonB box</keyword>
<dbReference type="InterPro" id="IPR010917">
    <property type="entry name" value="TonB_rcpt_CS"/>
</dbReference>
<keyword evidence="2 12" id="KW-0813">Transport</keyword>
<dbReference type="InterPro" id="IPR036942">
    <property type="entry name" value="Beta-barrel_TonB_sf"/>
</dbReference>
<evidence type="ECO:0000256" key="6">
    <source>
        <dbReference type="ARBA" id="ARBA00022729"/>
    </source>
</evidence>
<feature type="domain" description="TonB-dependent receptor-like beta-barrel" evidence="16">
    <location>
        <begin position="277"/>
        <end position="697"/>
    </location>
</feature>
<feature type="chain" id="PRO_5047126665" evidence="15">
    <location>
        <begin position="26"/>
        <end position="735"/>
    </location>
</feature>
<gene>
    <name evidence="18" type="ORF">MNKW57_10380</name>
</gene>
<dbReference type="SUPFAM" id="SSF56935">
    <property type="entry name" value="Porins"/>
    <property type="match status" value="1"/>
</dbReference>
<evidence type="ECO:0000256" key="12">
    <source>
        <dbReference type="PROSITE-ProRule" id="PRU01360"/>
    </source>
</evidence>
<evidence type="ECO:0000256" key="5">
    <source>
        <dbReference type="ARBA" id="ARBA00022692"/>
    </source>
</evidence>
<sequence length="735" mass="78871">MPINKLFTKTALAVALATAASSALAELEEITVTATKREQSVQDIAVSVSALSAEEMQQAGIDDAKDVAVQVPSLTVNRNLSPFAAGIRIRGLGTNQNDPSLEASVAVVVDGVYLGRSGLGLSDLVDVERVEVVQGPQGTLYGKNANAGVLNIVTSGVNMEEFEARLEASAGDYGLQKYTASVSAPIGETAGYRLSGSVHERDGWLESGTGPDQNDRSDWNLRGKFTWQPTDALSVNLIASHVERDSSCCGADTTISPAMAGVLQMKGLEVPENDPLDYYSNNDYPLAFTLSADALSAVVDYDLSFATLTSITAWNDYEWASSFDGDRTELDLYYVDDAYRGESLVQELRLSSDLDGPLQYLAGLYFSHEELGRGFGQPVANFGSDILAVGTQVHPLGPAFAMLVRPGDSSTIDNAWETDTFAAFGQATYTFSDSWEATVGLRYTAEEKSADMYVRADSTATGIPAGAFGPAGPAMNIPPLIAALYAPVDDSFSLEDDSVTGMASLTHFVNEDVMVFASIATGHKSGGFNGVAGAGAERTYDNEQTTNYELGVKSRLFDNQLEVNATAFQMLVDDLQYLRQQAIGLGTYVANEEDEGTIKGVDLNFAAAPWQFLKLSGGVQYLDNDVFSGASRWSSNLAATLMAPVADGAAYLRTDYNYASDHAVNPDVPDFVQDRETVNVRAGWRNEDWDAAVWVKNATDDVYSYLRTVPAAMTGAQQDWLAEPRTIGATVSYQF</sequence>
<keyword evidence="4" id="KW-0410">Iron transport</keyword>
<evidence type="ECO:0000313" key="19">
    <source>
        <dbReference type="Proteomes" id="UP001224392"/>
    </source>
</evidence>
<dbReference type="InterPro" id="IPR000531">
    <property type="entry name" value="Beta-barrel_TonB"/>
</dbReference>
<comment type="similarity">
    <text evidence="12 14">Belongs to the TonB-dependent receptor family.</text>
</comment>
<keyword evidence="8" id="KW-0406">Ion transport</keyword>
<dbReference type="PROSITE" id="PS01156">
    <property type="entry name" value="TONB_DEPENDENT_REC_2"/>
    <property type="match status" value="1"/>
</dbReference>
<evidence type="ECO:0000256" key="8">
    <source>
        <dbReference type="ARBA" id="ARBA00023065"/>
    </source>
</evidence>
<evidence type="ECO:0000256" key="11">
    <source>
        <dbReference type="ARBA" id="ARBA00023237"/>
    </source>
</evidence>